<dbReference type="AlphaFoldDB" id="A0A212CZ91"/>
<evidence type="ECO:0000256" key="2">
    <source>
        <dbReference type="ARBA" id="ARBA00004496"/>
    </source>
</evidence>
<dbReference type="InterPro" id="IPR040016">
    <property type="entry name" value="XPO6"/>
</dbReference>
<keyword evidence="4" id="KW-0813">Transport</keyword>
<organism evidence="8 9">
    <name type="scientific">Cervus elaphus hippelaphus</name>
    <name type="common">European red deer</name>
    <dbReference type="NCBI Taxonomy" id="46360"/>
    <lineage>
        <taxon>Eukaryota</taxon>
        <taxon>Metazoa</taxon>
        <taxon>Chordata</taxon>
        <taxon>Craniata</taxon>
        <taxon>Vertebrata</taxon>
        <taxon>Euteleostomi</taxon>
        <taxon>Mammalia</taxon>
        <taxon>Eutheria</taxon>
        <taxon>Laurasiatheria</taxon>
        <taxon>Artiodactyla</taxon>
        <taxon>Ruminantia</taxon>
        <taxon>Pecora</taxon>
        <taxon>Cervidae</taxon>
        <taxon>Cervinae</taxon>
        <taxon>Cervus</taxon>
    </lineage>
</organism>
<evidence type="ECO:0000313" key="9">
    <source>
        <dbReference type="Proteomes" id="UP000242450"/>
    </source>
</evidence>
<evidence type="ECO:0000256" key="6">
    <source>
        <dbReference type="ARBA" id="ARBA00022927"/>
    </source>
</evidence>
<evidence type="ECO:0000256" key="3">
    <source>
        <dbReference type="ARBA" id="ARBA00009466"/>
    </source>
</evidence>
<gene>
    <name evidence="8" type="ORF">Celaphus_00007044</name>
</gene>
<reference evidence="8 9" key="1">
    <citation type="journal article" date="2018" name="Mol. Genet. Genomics">
        <title>The red deer Cervus elaphus genome CerEla1.0: sequencing, annotating, genes, and chromosomes.</title>
        <authorList>
            <person name="Bana N.A."/>
            <person name="Nyiri A."/>
            <person name="Nagy J."/>
            <person name="Frank K."/>
            <person name="Nagy T."/>
            <person name="Steger V."/>
            <person name="Schiller M."/>
            <person name="Lakatos P."/>
            <person name="Sugar L."/>
            <person name="Horn P."/>
            <person name="Barta E."/>
            <person name="Orosz L."/>
        </authorList>
    </citation>
    <scope>NUCLEOTIDE SEQUENCE [LARGE SCALE GENOMIC DNA]</scope>
    <source>
        <strain evidence="8">Hungarian</strain>
    </source>
</reference>
<evidence type="ECO:0000256" key="1">
    <source>
        <dbReference type="ARBA" id="ARBA00004123"/>
    </source>
</evidence>
<comment type="similarity">
    <text evidence="3">Belongs to the exportin family.</text>
</comment>
<proteinExistence type="inferred from homology"/>
<dbReference type="OrthoDB" id="10261013at2759"/>
<evidence type="ECO:0000256" key="5">
    <source>
        <dbReference type="ARBA" id="ARBA00022490"/>
    </source>
</evidence>
<sequence>MSVVDWHAQSLAALQAYSHWLAQYCSEAHRQNTQQFVSLISTTMDAVTPLITTKVLEQRRLHLFSNSPSVLLFIYPFIMPHKTRCLLL</sequence>
<protein>
    <submittedName>
        <fullName evidence="8">Uncharacterized protein</fullName>
    </submittedName>
</protein>
<keyword evidence="9" id="KW-1185">Reference proteome</keyword>
<dbReference type="PANTHER" id="PTHR21452:SF4">
    <property type="entry name" value="EXPORTIN-6"/>
    <property type="match status" value="1"/>
</dbReference>
<dbReference type="PANTHER" id="PTHR21452">
    <property type="entry name" value="EXPORTIN-6"/>
    <property type="match status" value="1"/>
</dbReference>
<dbReference type="GO" id="GO:0006611">
    <property type="term" value="P:protein export from nucleus"/>
    <property type="evidence" value="ECO:0007669"/>
    <property type="project" value="InterPro"/>
</dbReference>
<dbReference type="EMBL" id="MKHE01000010">
    <property type="protein sequence ID" value="OWK11311.1"/>
    <property type="molecule type" value="Genomic_DNA"/>
</dbReference>
<keyword evidence="7" id="KW-0539">Nucleus</keyword>
<dbReference type="GO" id="GO:0005634">
    <property type="term" value="C:nucleus"/>
    <property type="evidence" value="ECO:0007669"/>
    <property type="project" value="UniProtKB-SubCell"/>
</dbReference>
<dbReference type="GO" id="GO:0005737">
    <property type="term" value="C:cytoplasm"/>
    <property type="evidence" value="ECO:0007669"/>
    <property type="project" value="UniProtKB-SubCell"/>
</dbReference>
<evidence type="ECO:0000313" key="8">
    <source>
        <dbReference type="EMBL" id="OWK11311.1"/>
    </source>
</evidence>
<dbReference type="Proteomes" id="UP000242450">
    <property type="component" value="Chromosome 10"/>
</dbReference>
<comment type="subcellular location">
    <subcellularLocation>
        <location evidence="2">Cytoplasm</location>
    </subcellularLocation>
    <subcellularLocation>
        <location evidence="1">Nucleus</location>
    </subcellularLocation>
</comment>
<evidence type="ECO:0000256" key="4">
    <source>
        <dbReference type="ARBA" id="ARBA00022448"/>
    </source>
</evidence>
<name>A0A212CZ91_CEREH</name>
<evidence type="ECO:0000256" key="7">
    <source>
        <dbReference type="ARBA" id="ARBA00023242"/>
    </source>
</evidence>
<dbReference type="GO" id="GO:0005049">
    <property type="term" value="F:nuclear export signal receptor activity"/>
    <property type="evidence" value="ECO:0007669"/>
    <property type="project" value="InterPro"/>
</dbReference>
<accession>A0A212CZ91</accession>
<keyword evidence="5" id="KW-0963">Cytoplasm</keyword>
<comment type="caution">
    <text evidence="8">The sequence shown here is derived from an EMBL/GenBank/DDBJ whole genome shotgun (WGS) entry which is preliminary data.</text>
</comment>
<keyword evidence="6" id="KW-0653">Protein transport</keyword>